<feature type="domain" description="Disease resistance N-terminal" evidence="9">
    <location>
        <begin position="13"/>
        <end position="96"/>
    </location>
</feature>
<dbReference type="InterPro" id="IPR055414">
    <property type="entry name" value="LRR_R13L4/SHOC2-like"/>
</dbReference>
<dbReference type="Pfam" id="PF23598">
    <property type="entry name" value="LRR_14"/>
    <property type="match status" value="1"/>
</dbReference>
<gene>
    <name evidence="12" type="ORF">QYE76_013597</name>
</gene>
<evidence type="ECO:0000256" key="5">
    <source>
        <dbReference type="ARBA" id="ARBA00022821"/>
    </source>
</evidence>
<evidence type="ECO:0000256" key="6">
    <source>
        <dbReference type="ARBA" id="ARBA00022840"/>
    </source>
</evidence>
<feature type="domain" description="NB-ARC" evidence="8">
    <location>
        <begin position="200"/>
        <end position="371"/>
    </location>
</feature>
<dbReference type="SUPFAM" id="SSF52058">
    <property type="entry name" value="L domain-like"/>
    <property type="match status" value="1"/>
</dbReference>
<comment type="caution">
    <text evidence="12">The sequence shown here is derived from an EMBL/GenBank/DDBJ whole genome shotgun (WGS) entry which is preliminary data.</text>
</comment>
<sequence>MAAVLDALVPYVKKMITSMAEEEVRMLLGVSGEIKKLEVNLVYLQGYLADAERRGITDKSVKLWVGRLKDAMYEATDILELCQLEAMDQRREERSRDASNSSRFCSLVGQLKKKLQGFLEPFLFCLQNPAFAHEIGGRIKKLNGDLDSIRKDAAAFNFVNLGFYGEQRRPTDSANRSRISKTTPGFDESAIVGDKIEMDTEELVQKLISPGHDSGTTKVKVVSIVGPGGMGKSTLAKKIFAQEAIKEEFITRIWLSVTQHFNKAELLRAAITHAGSKHGEEKDESTLEKTLTDALSANKFLLVLDDLWSDGAWKEVFRVPVVNAGRRQPGSRVLVTTRNEDVVLKMGAPSSEQLHVSKLDDGDAWRLLKKQLPQPKDGSESDFDQLKDVGMKIIKQCDGLPLAIKVMGGLLSTRRPSEREWEIVLNKNLEWKEYGSQKELNYSVHLSYDDLSPELKQCFLYYSLFPKGSDFIEDIAISMWISEGFVQPDERSESSQLDLEEIGIEYHRELVSRNLLEPDESSESGWVYVMHDVVRSFAQFVAREEALVVLKEQTDIRGLLSHNEKIRRLSMKLTDSVLEWNILEKLESLRTLVIACNFKPGGGYSLASFASLRALDISFADCDWLVGYLCQLRHLRYLSFTATDISRLPHDIHEMKFLEHIGLFNCTKLNKLPDSITKLGRLRYISLYGSNVDVVPKGFGGLTNLRSVYGFPANMIGDWCSLEELEPLSHLRTLKIQGLENVPDGSVAARAMISNKKHLTFLDLVCHKNEEEEEEKEEEGGGQIKEKDLEQIEAVFDELCPPPYLEDLFLSGFFGRRLPNWMWSPSATAFKSLLGITLTRMEYCTQLPNGLCGILSLEKLVIDYAPSIELVGPDFQTLASGIGSGAIVTRPFPKLRILELHGMFRWMKWDWEEEEGKVMAMPALDNLSITGCMLTHLPSGLATSDRYNLRTLYLSELSMLASLENFPSVVELDVLYCPKLKKITGLSMLRKVTIIGCPELEVLEGVMVLRSMLLDDEPWEIVGTPARCTPKGYQAGSQGQLPHHLTIIR</sequence>
<comment type="similarity">
    <text evidence="1">Belongs to the disease resistance NB-LRR family.</text>
</comment>
<dbReference type="InterPro" id="IPR032675">
    <property type="entry name" value="LRR_dom_sf"/>
</dbReference>
<name>A0AAD8U3D3_LOLMU</name>
<evidence type="ECO:0000256" key="2">
    <source>
        <dbReference type="ARBA" id="ARBA00022614"/>
    </source>
</evidence>
<dbReference type="InterPro" id="IPR038005">
    <property type="entry name" value="RX-like_CC"/>
</dbReference>
<evidence type="ECO:0000259" key="8">
    <source>
        <dbReference type="Pfam" id="PF00931"/>
    </source>
</evidence>
<dbReference type="Proteomes" id="UP001231189">
    <property type="component" value="Unassembled WGS sequence"/>
</dbReference>
<dbReference type="Gene3D" id="1.10.8.430">
    <property type="entry name" value="Helical domain of apoptotic protease-activating factors"/>
    <property type="match status" value="1"/>
</dbReference>
<dbReference type="PANTHER" id="PTHR36766">
    <property type="entry name" value="PLANT BROAD-SPECTRUM MILDEW RESISTANCE PROTEIN RPW8"/>
    <property type="match status" value="1"/>
</dbReference>
<dbReference type="GO" id="GO:0005524">
    <property type="term" value="F:ATP binding"/>
    <property type="evidence" value="ECO:0007669"/>
    <property type="project" value="UniProtKB-KW"/>
</dbReference>
<dbReference type="InterPro" id="IPR002182">
    <property type="entry name" value="NB-ARC"/>
</dbReference>
<evidence type="ECO:0000259" key="9">
    <source>
        <dbReference type="Pfam" id="PF18052"/>
    </source>
</evidence>
<dbReference type="EMBL" id="JAUUTY010000001">
    <property type="protein sequence ID" value="KAK1696900.1"/>
    <property type="molecule type" value="Genomic_DNA"/>
</dbReference>
<dbReference type="InterPro" id="IPR058922">
    <property type="entry name" value="WHD_DRP"/>
</dbReference>
<evidence type="ECO:0008006" key="14">
    <source>
        <dbReference type="Google" id="ProtNLM"/>
    </source>
</evidence>
<dbReference type="InterPro" id="IPR042197">
    <property type="entry name" value="Apaf_helical"/>
</dbReference>
<keyword evidence="13" id="KW-1185">Reference proteome</keyword>
<evidence type="ECO:0000256" key="1">
    <source>
        <dbReference type="ARBA" id="ARBA00008894"/>
    </source>
</evidence>
<dbReference type="Gene3D" id="3.80.10.10">
    <property type="entry name" value="Ribonuclease Inhibitor"/>
    <property type="match status" value="1"/>
</dbReference>
<evidence type="ECO:0000256" key="4">
    <source>
        <dbReference type="ARBA" id="ARBA00022741"/>
    </source>
</evidence>
<dbReference type="InterPro" id="IPR036388">
    <property type="entry name" value="WH-like_DNA-bd_sf"/>
</dbReference>
<dbReference type="Gene3D" id="1.10.10.10">
    <property type="entry name" value="Winged helix-like DNA-binding domain superfamily/Winged helix DNA-binding domain"/>
    <property type="match status" value="1"/>
</dbReference>
<keyword evidence="2" id="KW-0433">Leucine-rich repeat</keyword>
<dbReference type="GO" id="GO:0042742">
    <property type="term" value="P:defense response to bacterium"/>
    <property type="evidence" value="ECO:0007669"/>
    <property type="project" value="UniProtKB-ARBA"/>
</dbReference>
<keyword evidence="4" id="KW-0547">Nucleotide-binding</keyword>
<evidence type="ECO:0000256" key="7">
    <source>
        <dbReference type="ARBA" id="ARBA00023054"/>
    </source>
</evidence>
<dbReference type="CDD" id="cd14798">
    <property type="entry name" value="RX-CC_like"/>
    <property type="match status" value="1"/>
</dbReference>
<protein>
    <recommendedName>
        <fullName evidence="14">Disease resistance protein RGA3</fullName>
    </recommendedName>
</protein>
<dbReference type="Gene3D" id="3.40.50.300">
    <property type="entry name" value="P-loop containing nucleotide triphosphate hydrolases"/>
    <property type="match status" value="1"/>
</dbReference>
<keyword evidence="5" id="KW-0611">Plant defense</keyword>
<evidence type="ECO:0000259" key="11">
    <source>
        <dbReference type="Pfam" id="PF23598"/>
    </source>
</evidence>
<keyword evidence="6" id="KW-0067">ATP-binding</keyword>
<accession>A0AAD8U3D3</accession>
<dbReference type="InterPro" id="IPR027417">
    <property type="entry name" value="P-loop_NTPase"/>
</dbReference>
<organism evidence="12 13">
    <name type="scientific">Lolium multiflorum</name>
    <name type="common">Italian ryegrass</name>
    <name type="synonym">Lolium perenne subsp. multiflorum</name>
    <dbReference type="NCBI Taxonomy" id="4521"/>
    <lineage>
        <taxon>Eukaryota</taxon>
        <taxon>Viridiplantae</taxon>
        <taxon>Streptophyta</taxon>
        <taxon>Embryophyta</taxon>
        <taxon>Tracheophyta</taxon>
        <taxon>Spermatophyta</taxon>
        <taxon>Magnoliopsida</taxon>
        <taxon>Liliopsida</taxon>
        <taxon>Poales</taxon>
        <taxon>Poaceae</taxon>
        <taxon>BOP clade</taxon>
        <taxon>Pooideae</taxon>
        <taxon>Poodae</taxon>
        <taxon>Poeae</taxon>
        <taxon>Poeae Chloroplast Group 2 (Poeae type)</taxon>
        <taxon>Loliodinae</taxon>
        <taxon>Loliinae</taxon>
        <taxon>Lolium</taxon>
    </lineage>
</organism>
<dbReference type="Gene3D" id="1.20.5.4130">
    <property type="match status" value="1"/>
</dbReference>
<keyword evidence="3" id="KW-0677">Repeat</keyword>
<dbReference type="PRINTS" id="PR00364">
    <property type="entry name" value="DISEASERSIST"/>
</dbReference>
<dbReference type="GO" id="GO:0043531">
    <property type="term" value="F:ADP binding"/>
    <property type="evidence" value="ECO:0007669"/>
    <property type="project" value="InterPro"/>
</dbReference>
<feature type="domain" description="Disease resistance protein winged helix" evidence="10">
    <location>
        <begin position="464"/>
        <end position="537"/>
    </location>
</feature>
<dbReference type="Pfam" id="PF18052">
    <property type="entry name" value="Rx_N"/>
    <property type="match status" value="1"/>
</dbReference>
<dbReference type="GO" id="GO:0002758">
    <property type="term" value="P:innate immune response-activating signaling pathway"/>
    <property type="evidence" value="ECO:0007669"/>
    <property type="project" value="UniProtKB-ARBA"/>
</dbReference>
<dbReference type="PANTHER" id="PTHR36766:SF36">
    <property type="entry name" value="AAA+ ATPASE DOMAIN-CONTAINING PROTEIN"/>
    <property type="match status" value="1"/>
</dbReference>
<dbReference type="AlphaFoldDB" id="A0AAD8U3D3"/>
<reference evidence="12" key="1">
    <citation type="submission" date="2023-07" db="EMBL/GenBank/DDBJ databases">
        <title>A chromosome-level genome assembly of Lolium multiflorum.</title>
        <authorList>
            <person name="Chen Y."/>
            <person name="Copetti D."/>
            <person name="Kolliker R."/>
            <person name="Studer B."/>
        </authorList>
    </citation>
    <scope>NUCLEOTIDE SEQUENCE</scope>
    <source>
        <strain evidence="12">02402/16</strain>
        <tissue evidence="12">Leaf</tissue>
    </source>
</reference>
<dbReference type="InterPro" id="IPR041118">
    <property type="entry name" value="Rx_N"/>
</dbReference>
<dbReference type="Pfam" id="PF00931">
    <property type="entry name" value="NB-ARC"/>
    <property type="match status" value="1"/>
</dbReference>
<keyword evidence="7" id="KW-0175">Coiled coil</keyword>
<dbReference type="SUPFAM" id="SSF52540">
    <property type="entry name" value="P-loop containing nucleoside triphosphate hydrolases"/>
    <property type="match status" value="1"/>
</dbReference>
<dbReference type="GO" id="GO:0009626">
    <property type="term" value="P:plant-type hypersensitive response"/>
    <property type="evidence" value="ECO:0007669"/>
    <property type="project" value="UniProtKB-ARBA"/>
</dbReference>
<feature type="domain" description="Disease resistance R13L4/SHOC-2-like LRR" evidence="11">
    <location>
        <begin position="604"/>
        <end position="935"/>
    </location>
</feature>
<proteinExistence type="inferred from homology"/>
<dbReference type="FunFam" id="1.10.10.10:FF:000322">
    <property type="entry name" value="Probable disease resistance protein At1g63360"/>
    <property type="match status" value="1"/>
</dbReference>
<evidence type="ECO:0000313" key="12">
    <source>
        <dbReference type="EMBL" id="KAK1696900.1"/>
    </source>
</evidence>
<evidence type="ECO:0000259" key="10">
    <source>
        <dbReference type="Pfam" id="PF23559"/>
    </source>
</evidence>
<evidence type="ECO:0000256" key="3">
    <source>
        <dbReference type="ARBA" id="ARBA00022737"/>
    </source>
</evidence>
<dbReference type="Pfam" id="PF23559">
    <property type="entry name" value="WHD_DRP"/>
    <property type="match status" value="1"/>
</dbReference>
<evidence type="ECO:0000313" key="13">
    <source>
        <dbReference type="Proteomes" id="UP001231189"/>
    </source>
</evidence>